<gene>
    <name evidence="4" type="ORF">SNE35_00630</name>
</gene>
<evidence type="ECO:0000313" key="4">
    <source>
        <dbReference type="EMBL" id="MDY0742984.1"/>
    </source>
</evidence>
<keyword evidence="1 4" id="KW-0808">Transferase</keyword>
<dbReference type="PANTHER" id="PTHR43877:SF2">
    <property type="entry name" value="AMINOALKYLPHOSPHONATE N-ACETYLTRANSFERASE-RELATED"/>
    <property type="match status" value="1"/>
</dbReference>
<proteinExistence type="predicted"/>
<comment type="caution">
    <text evidence="4">The sequence shown here is derived from an EMBL/GenBank/DDBJ whole genome shotgun (WGS) entry which is preliminary data.</text>
</comment>
<dbReference type="PANTHER" id="PTHR43877">
    <property type="entry name" value="AMINOALKYLPHOSPHONATE N-ACETYLTRANSFERASE-RELATED-RELATED"/>
    <property type="match status" value="1"/>
</dbReference>
<accession>A0ABU5D9P5</accession>
<dbReference type="PROSITE" id="PS51186">
    <property type="entry name" value="GNAT"/>
    <property type="match status" value="1"/>
</dbReference>
<evidence type="ECO:0000256" key="1">
    <source>
        <dbReference type="ARBA" id="ARBA00022679"/>
    </source>
</evidence>
<dbReference type="Pfam" id="PF00583">
    <property type="entry name" value="Acetyltransf_1"/>
    <property type="match status" value="1"/>
</dbReference>
<organism evidence="4 5">
    <name type="scientific">Roseateles agri</name>
    <dbReference type="NCBI Taxonomy" id="3098619"/>
    <lineage>
        <taxon>Bacteria</taxon>
        <taxon>Pseudomonadati</taxon>
        <taxon>Pseudomonadota</taxon>
        <taxon>Betaproteobacteria</taxon>
        <taxon>Burkholderiales</taxon>
        <taxon>Sphaerotilaceae</taxon>
        <taxon>Roseateles</taxon>
    </lineage>
</organism>
<dbReference type="InterPro" id="IPR050832">
    <property type="entry name" value="Bact_Acetyltransf"/>
</dbReference>
<dbReference type="EC" id="2.3.1.-" evidence="4"/>
<dbReference type="InterPro" id="IPR000182">
    <property type="entry name" value="GNAT_dom"/>
</dbReference>
<dbReference type="InterPro" id="IPR016181">
    <property type="entry name" value="Acyl_CoA_acyltransferase"/>
</dbReference>
<sequence length="156" mass="17380">MNDRFCLRLLTPADLPEIWRVRHAVQENRLAPDHTITVADVIERMAPPGRGWGVELPGGKLAGFAIACGAREGADAGRIWALFVHPDHAAQGHGRRLHDEMVGWLRGQGLTRLWLNTQRGSRAETFYRLSGWVDCGPRADGHDDETRFELPLTTAP</sequence>
<dbReference type="RefSeq" id="WP_320420797.1">
    <property type="nucleotide sequence ID" value="NZ_JAXCLA010000001.1"/>
</dbReference>
<dbReference type="CDD" id="cd04301">
    <property type="entry name" value="NAT_SF"/>
    <property type="match status" value="1"/>
</dbReference>
<evidence type="ECO:0000313" key="5">
    <source>
        <dbReference type="Proteomes" id="UP001285263"/>
    </source>
</evidence>
<keyword evidence="2 4" id="KW-0012">Acyltransferase</keyword>
<reference evidence="4 5" key="1">
    <citation type="submission" date="2023-11" db="EMBL/GenBank/DDBJ databases">
        <title>Paucibacter sp. nov., isolated from fresh soil in Korea.</title>
        <authorList>
            <person name="Le N.T.T."/>
        </authorList>
    </citation>
    <scope>NUCLEOTIDE SEQUENCE [LARGE SCALE GENOMIC DNA]</scope>
    <source>
        <strain evidence="4 5">R3-3</strain>
    </source>
</reference>
<dbReference type="Gene3D" id="3.40.630.30">
    <property type="match status" value="1"/>
</dbReference>
<name>A0ABU5D9P5_9BURK</name>
<dbReference type="Proteomes" id="UP001285263">
    <property type="component" value="Unassembled WGS sequence"/>
</dbReference>
<feature type="domain" description="N-acetyltransferase" evidence="3">
    <location>
        <begin position="5"/>
        <end position="153"/>
    </location>
</feature>
<dbReference type="GO" id="GO:0016746">
    <property type="term" value="F:acyltransferase activity"/>
    <property type="evidence" value="ECO:0007669"/>
    <property type="project" value="UniProtKB-KW"/>
</dbReference>
<protein>
    <submittedName>
        <fullName evidence="4">GNAT family N-acetyltransferase</fullName>
        <ecNumber evidence="4">2.3.1.-</ecNumber>
    </submittedName>
</protein>
<dbReference type="EMBL" id="JAXCLA010000001">
    <property type="protein sequence ID" value="MDY0742984.1"/>
    <property type="molecule type" value="Genomic_DNA"/>
</dbReference>
<dbReference type="SUPFAM" id="SSF55729">
    <property type="entry name" value="Acyl-CoA N-acyltransferases (Nat)"/>
    <property type="match status" value="1"/>
</dbReference>
<evidence type="ECO:0000259" key="3">
    <source>
        <dbReference type="PROSITE" id="PS51186"/>
    </source>
</evidence>
<evidence type="ECO:0000256" key="2">
    <source>
        <dbReference type="ARBA" id="ARBA00023315"/>
    </source>
</evidence>
<keyword evidence="5" id="KW-1185">Reference proteome</keyword>